<reference evidence="3" key="2">
    <citation type="journal article" date="2020" name="Nat. Commun.">
        <title>Large-scale genome sequencing of mycorrhizal fungi provides insights into the early evolution of symbiotic traits.</title>
        <authorList>
            <person name="Miyauchi S."/>
            <person name="Kiss E."/>
            <person name="Kuo A."/>
            <person name="Drula E."/>
            <person name="Kohler A."/>
            <person name="Sanchez-Garcia M."/>
            <person name="Morin E."/>
            <person name="Andreopoulos B."/>
            <person name="Barry K.W."/>
            <person name="Bonito G."/>
            <person name="Buee M."/>
            <person name="Carver A."/>
            <person name="Chen C."/>
            <person name="Cichocki N."/>
            <person name="Clum A."/>
            <person name="Culley D."/>
            <person name="Crous P.W."/>
            <person name="Fauchery L."/>
            <person name="Girlanda M."/>
            <person name="Hayes R.D."/>
            <person name="Keri Z."/>
            <person name="LaButti K."/>
            <person name="Lipzen A."/>
            <person name="Lombard V."/>
            <person name="Magnuson J."/>
            <person name="Maillard F."/>
            <person name="Murat C."/>
            <person name="Nolan M."/>
            <person name="Ohm R.A."/>
            <person name="Pangilinan J."/>
            <person name="Pereira M.F."/>
            <person name="Perotto S."/>
            <person name="Peter M."/>
            <person name="Pfister S."/>
            <person name="Riley R."/>
            <person name="Sitrit Y."/>
            <person name="Stielow J.B."/>
            <person name="Szollosi G."/>
            <person name="Zifcakova L."/>
            <person name="Stursova M."/>
            <person name="Spatafora J.W."/>
            <person name="Tedersoo L."/>
            <person name="Vaario L.M."/>
            <person name="Yamada A."/>
            <person name="Yan M."/>
            <person name="Wang P."/>
            <person name="Xu J."/>
            <person name="Bruns T."/>
            <person name="Baldrian P."/>
            <person name="Vilgalys R."/>
            <person name="Dunand C."/>
            <person name="Henrissat B."/>
            <person name="Grigoriev I.V."/>
            <person name="Hibbett D."/>
            <person name="Nagy L.G."/>
            <person name="Martin F.M."/>
        </authorList>
    </citation>
    <scope>NUCLEOTIDE SEQUENCE</scope>
    <source>
        <strain evidence="3">BED1</strain>
    </source>
</reference>
<evidence type="ECO:0000313" key="3">
    <source>
        <dbReference type="EMBL" id="KAF8446001.1"/>
    </source>
</evidence>
<dbReference type="PANTHER" id="PTHR31962">
    <property type="entry name" value="SPHINGOLIPID LONG CHAIN BASE-RESPONSIVE PROTEIN PIL1"/>
    <property type="match status" value="1"/>
</dbReference>
<dbReference type="InterPro" id="IPR027267">
    <property type="entry name" value="AH/BAR_dom_sf"/>
</dbReference>
<feature type="compositionally biased region" description="Low complexity" evidence="2">
    <location>
        <begin position="31"/>
        <end position="46"/>
    </location>
</feature>
<dbReference type="GO" id="GO:0006897">
    <property type="term" value="P:endocytosis"/>
    <property type="evidence" value="ECO:0007669"/>
    <property type="project" value="TreeGrafter"/>
</dbReference>
<evidence type="ECO:0000313" key="4">
    <source>
        <dbReference type="Proteomes" id="UP001194468"/>
    </source>
</evidence>
<dbReference type="AlphaFoldDB" id="A0AAD4C1D3"/>
<dbReference type="Proteomes" id="UP001194468">
    <property type="component" value="Unassembled WGS sequence"/>
</dbReference>
<feature type="compositionally biased region" description="Basic and acidic residues" evidence="2">
    <location>
        <begin position="300"/>
        <end position="316"/>
    </location>
</feature>
<protein>
    <submittedName>
        <fullName evidence="3">Eisosome component PIL1-domain-containing protein</fullName>
    </submittedName>
</protein>
<name>A0AAD4C1D3_BOLED</name>
<feature type="compositionally biased region" description="Low complexity" evidence="2">
    <location>
        <begin position="330"/>
        <end position="349"/>
    </location>
</feature>
<accession>A0AAD4C1D3</accession>
<feature type="compositionally biased region" description="Basic and acidic residues" evidence="2">
    <location>
        <begin position="381"/>
        <end position="397"/>
    </location>
</feature>
<proteinExistence type="predicted"/>
<feature type="region of interest" description="Disordered" evidence="2">
    <location>
        <begin position="22"/>
        <end position="48"/>
    </location>
</feature>
<sequence length="447" mass="48232">MSLSGIFSSIADKAQNAINQTPLAGHVPTSGGHSANHANPAASHSGGRSLALESLQHQIRNLGQQYSSATPMQRIITLEKGVALGFDGIARDSKAQSKELYTWGQHEDPDLTDVTDRLAYLNFSQGALSASLSAQLDSARASLKPLRDAEAAILPKRNIRAGLRTQISRIEHNPEKGAERERRVTELKEQLSRAESHDEQAEKELELLKRKVIRESEQNKWVAIREYGEKLVLLAEAAKPIIGALPTLPPTTTNPYAGAPITAGARVSLQHALDNYKPGETNFDLQIGADLSRSGSDSRSFGDSHASEMSPEEHSHPGLSVTPPIPEPPASTQAPASQSASPIPAQPVSGVVQDTNARASESPAESSSQDLYSTSPVKTESAGEEKQRLEREERERVQAASNERSSVPGSAEEMSADEKSRLEREEMERVLAGGAQDGEDLPPYREM</sequence>
<feature type="compositionally biased region" description="Polar residues" evidence="2">
    <location>
        <begin position="399"/>
        <end position="408"/>
    </location>
</feature>
<feature type="region of interest" description="Disordered" evidence="2">
    <location>
        <begin position="290"/>
        <end position="447"/>
    </location>
</feature>
<dbReference type="GO" id="GO:0005886">
    <property type="term" value="C:plasma membrane"/>
    <property type="evidence" value="ECO:0007669"/>
    <property type="project" value="TreeGrafter"/>
</dbReference>
<feature type="compositionally biased region" description="Polar residues" evidence="2">
    <location>
        <begin position="369"/>
        <end position="378"/>
    </location>
</feature>
<dbReference type="GO" id="GO:0036286">
    <property type="term" value="C:eisosome filament"/>
    <property type="evidence" value="ECO:0007669"/>
    <property type="project" value="TreeGrafter"/>
</dbReference>
<keyword evidence="1" id="KW-0175">Coiled coil</keyword>
<gene>
    <name evidence="3" type="ORF">L210DRAFT_3392318</name>
</gene>
<dbReference type="GO" id="GO:0070941">
    <property type="term" value="P:eisosome assembly"/>
    <property type="evidence" value="ECO:0007669"/>
    <property type="project" value="TreeGrafter"/>
</dbReference>
<dbReference type="PANTHER" id="PTHR31962:SF1">
    <property type="entry name" value="SPHINGOLIPID LONG CHAIN BASE-RESPONSIVE PROTEIN PIL1"/>
    <property type="match status" value="1"/>
</dbReference>
<feature type="coiled-coil region" evidence="1">
    <location>
        <begin position="184"/>
        <end position="218"/>
    </location>
</feature>
<organism evidence="3 4">
    <name type="scientific">Boletus edulis BED1</name>
    <dbReference type="NCBI Taxonomy" id="1328754"/>
    <lineage>
        <taxon>Eukaryota</taxon>
        <taxon>Fungi</taxon>
        <taxon>Dikarya</taxon>
        <taxon>Basidiomycota</taxon>
        <taxon>Agaricomycotina</taxon>
        <taxon>Agaricomycetes</taxon>
        <taxon>Agaricomycetidae</taxon>
        <taxon>Boletales</taxon>
        <taxon>Boletineae</taxon>
        <taxon>Boletaceae</taxon>
        <taxon>Boletoideae</taxon>
        <taxon>Boletus</taxon>
    </lineage>
</organism>
<dbReference type="InterPro" id="IPR028245">
    <property type="entry name" value="PIL1/LSP1"/>
</dbReference>
<dbReference type="GO" id="GO:0008289">
    <property type="term" value="F:lipid binding"/>
    <property type="evidence" value="ECO:0007669"/>
    <property type="project" value="TreeGrafter"/>
</dbReference>
<dbReference type="Pfam" id="PF13805">
    <property type="entry name" value="Pil1"/>
    <property type="match status" value="1"/>
</dbReference>
<reference evidence="3" key="1">
    <citation type="submission" date="2019-10" db="EMBL/GenBank/DDBJ databases">
        <authorList>
            <consortium name="DOE Joint Genome Institute"/>
            <person name="Kuo A."/>
            <person name="Miyauchi S."/>
            <person name="Kiss E."/>
            <person name="Drula E."/>
            <person name="Kohler A."/>
            <person name="Sanchez-Garcia M."/>
            <person name="Andreopoulos B."/>
            <person name="Barry K.W."/>
            <person name="Bonito G."/>
            <person name="Buee M."/>
            <person name="Carver A."/>
            <person name="Chen C."/>
            <person name="Cichocki N."/>
            <person name="Clum A."/>
            <person name="Culley D."/>
            <person name="Crous P.W."/>
            <person name="Fauchery L."/>
            <person name="Girlanda M."/>
            <person name="Hayes R."/>
            <person name="Keri Z."/>
            <person name="LaButti K."/>
            <person name="Lipzen A."/>
            <person name="Lombard V."/>
            <person name="Magnuson J."/>
            <person name="Maillard F."/>
            <person name="Morin E."/>
            <person name="Murat C."/>
            <person name="Nolan M."/>
            <person name="Ohm R."/>
            <person name="Pangilinan J."/>
            <person name="Pereira M."/>
            <person name="Perotto S."/>
            <person name="Peter M."/>
            <person name="Riley R."/>
            <person name="Sitrit Y."/>
            <person name="Stielow B."/>
            <person name="Szollosi G."/>
            <person name="Zifcakova L."/>
            <person name="Stursova M."/>
            <person name="Spatafora J.W."/>
            <person name="Tedersoo L."/>
            <person name="Vaario L.-M."/>
            <person name="Yamada A."/>
            <person name="Yan M."/>
            <person name="Wang P."/>
            <person name="Xu J."/>
            <person name="Bruns T."/>
            <person name="Baldrian P."/>
            <person name="Vilgalys R."/>
            <person name="Henrissat B."/>
            <person name="Grigoriev I.V."/>
            <person name="Hibbett D."/>
            <person name="Nagy L.G."/>
            <person name="Martin F.M."/>
        </authorList>
    </citation>
    <scope>NUCLEOTIDE SEQUENCE</scope>
    <source>
        <strain evidence="3">BED1</strain>
    </source>
</reference>
<feature type="compositionally biased region" description="Low complexity" evidence="2">
    <location>
        <begin position="359"/>
        <end position="368"/>
    </location>
</feature>
<dbReference type="Gene3D" id="1.20.1270.60">
    <property type="entry name" value="Arfaptin homology (AH) domain/BAR domain"/>
    <property type="match status" value="1"/>
</dbReference>
<comment type="caution">
    <text evidence="3">The sequence shown here is derived from an EMBL/GenBank/DDBJ whole genome shotgun (WGS) entry which is preliminary data.</text>
</comment>
<feature type="compositionally biased region" description="Basic and acidic residues" evidence="2">
    <location>
        <begin position="416"/>
        <end position="429"/>
    </location>
</feature>
<evidence type="ECO:0000256" key="2">
    <source>
        <dbReference type="SAM" id="MobiDB-lite"/>
    </source>
</evidence>
<evidence type="ECO:0000256" key="1">
    <source>
        <dbReference type="SAM" id="Coils"/>
    </source>
</evidence>
<keyword evidence="4" id="KW-1185">Reference proteome</keyword>
<dbReference type="EMBL" id="WHUW01000005">
    <property type="protein sequence ID" value="KAF8446001.1"/>
    <property type="molecule type" value="Genomic_DNA"/>
</dbReference>